<evidence type="ECO:0000256" key="5">
    <source>
        <dbReference type="ARBA" id="ARBA00023098"/>
    </source>
</evidence>
<dbReference type="EC" id="3.1.1.-" evidence="7"/>
<protein>
    <recommendedName>
        <fullName evidence="7">Phospholipase B-like</fullName>
        <ecNumber evidence="7">3.1.1.-</ecNumber>
    </recommendedName>
</protein>
<dbReference type="GO" id="GO:0005576">
    <property type="term" value="C:extracellular region"/>
    <property type="evidence" value="ECO:0007669"/>
    <property type="project" value="TreeGrafter"/>
</dbReference>
<keyword evidence="4 7" id="KW-0442">Lipid degradation</keyword>
<evidence type="ECO:0000256" key="6">
    <source>
        <dbReference type="ARBA" id="ARBA00023180"/>
    </source>
</evidence>
<evidence type="ECO:0000256" key="7">
    <source>
        <dbReference type="RuleBase" id="RU364138"/>
    </source>
</evidence>
<proteinExistence type="inferred from homology"/>
<name>A0A1I7X953_HETBA</name>
<dbReference type="GO" id="GO:0009395">
    <property type="term" value="P:phospholipid catabolic process"/>
    <property type="evidence" value="ECO:0007669"/>
    <property type="project" value="TreeGrafter"/>
</dbReference>
<sequence>MIQLSGDRTVLRTDPNEVPGHIVSFSGYPAALSSADDYTLTSAGLASIETTIAIFNNTLYTDLFIKPEGQIHCWIRSFISNALTKGFTSSRDMTWFLKKYSYWPSYNIPYLSDISIISGFSRKGEEFNWYKWGSSPRARIFERDHHKVQDIDSLTKLMRFKPKEFDLPKDILAKKKDIYKLTHNRTLYFQGTNYEMFSKLRFRAWGGPPYDPLPVFNWNTTKVVANHFGQPQVWNFTYVNLEWETVTKVLDFE</sequence>
<keyword evidence="5 7" id="KW-0443">Lipid metabolism</keyword>
<evidence type="ECO:0000313" key="9">
    <source>
        <dbReference type="WBParaSite" id="Hba_14032"/>
    </source>
</evidence>
<dbReference type="GO" id="GO:0004620">
    <property type="term" value="F:phospholipase activity"/>
    <property type="evidence" value="ECO:0007669"/>
    <property type="project" value="InterPro"/>
</dbReference>
<dbReference type="PANTHER" id="PTHR12370:SF8">
    <property type="entry name" value="PHOSPHOLIPASE B-LIKE 3-RELATED"/>
    <property type="match status" value="1"/>
</dbReference>
<comment type="similarity">
    <text evidence="1 7">Belongs to the phospholipase B-like family.</text>
</comment>
<dbReference type="Gene3D" id="3.60.60.30">
    <property type="match status" value="2"/>
</dbReference>
<dbReference type="Pfam" id="PF04916">
    <property type="entry name" value="Phospholip_B"/>
    <property type="match status" value="2"/>
</dbReference>
<evidence type="ECO:0000256" key="3">
    <source>
        <dbReference type="ARBA" id="ARBA00022801"/>
    </source>
</evidence>
<evidence type="ECO:0000256" key="1">
    <source>
        <dbReference type="ARBA" id="ARBA00007835"/>
    </source>
</evidence>
<evidence type="ECO:0000256" key="4">
    <source>
        <dbReference type="ARBA" id="ARBA00022963"/>
    </source>
</evidence>
<keyword evidence="6" id="KW-0325">Glycoprotein</keyword>
<keyword evidence="8" id="KW-1185">Reference proteome</keyword>
<organism evidence="8 9">
    <name type="scientific">Heterorhabditis bacteriophora</name>
    <name type="common">Entomopathogenic nematode worm</name>
    <dbReference type="NCBI Taxonomy" id="37862"/>
    <lineage>
        <taxon>Eukaryota</taxon>
        <taxon>Metazoa</taxon>
        <taxon>Ecdysozoa</taxon>
        <taxon>Nematoda</taxon>
        <taxon>Chromadorea</taxon>
        <taxon>Rhabditida</taxon>
        <taxon>Rhabditina</taxon>
        <taxon>Rhabditomorpha</taxon>
        <taxon>Strongyloidea</taxon>
        <taxon>Heterorhabditidae</taxon>
        <taxon>Heterorhabditis</taxon>
    </lineage>
</organism>
<comment type="function">
    <text evidence="7">Putative phospholipase.</text>
</comment>
<accession>A0A1I7X953</accession>
<keyword evidence="3 7" id="KW-0378">Hydrolase</keyword>
<dbReference type="WBParaSite" id="Hba_14032">
    <property type="protein sequence ID" value="Hba_14032"/>
    <property type="gene ID" value="Hba_14032"/>
</dbReference>
<reference evidence="9" key="1">
    <citation type="submission" date="2016-11" db="UniProtKB">
        <authorList>
            <consortium name="WormBaseParasite"/>
        </authorList>
    </citation>
    <scope>IDENTIFICATION</scope>
</reference>
<dbReference type="InterPro" id="IPR007000">
    <property type="entry name" value="PLipase_B-like"/>
</dbReference>
<keyword evidence="2" id="KW-0732">Signal</keyword>
<evidence type="ECO:0000313" key="8">
    <source>
        <dbReference type="Proteomes" id="UP000095283"/>
    </source>
</evidence>
<evidence type="ECO:0000256" key="2">
    <source>
        <dbReference type="ARBA" id="ARBA00022729"/>
    </source>
</evidence>
<dbReference type="Proteomes" id="UP000095283">
    <property type="component" value="Unplaced"/>
</dbReference>
<dbReference type="AlphaFoldDB" id="A0A1I7X953"/>
<dbReference type="PANTHER" id="PTHR12370">
    <property type="entry name" value="PHOSPHOLIPASE B-RELATED"/>
    <property type="match status" value="1"/>
</dbReference>